<dbReference type="PIRSF" id="PIRSF028757">
    <property type="entry name" value="LD-carboxypeptidase"/>
    <property type="match status" value="1"/>
</dbReference>
<evidence type="ECO:0000259" key="5">
    <source>
        <dbReference type="Pfam" id="PF17676"/>
    </source>
</evidence>
<dbReference type="SUPFAM" id="SSF141986">
    <property type="entry name" value="LD-carboxypeptidase A C-terminal domain-like"/>
    <property type="match status" value="1"/>
</dbReference>
<evidence type="ECO:0000313" key="7">
    <source>
        <dbReference type="Proteomes" id="UP000563523"/>
    </source>
</evidence>
<keyword evidence="6" id="KW-0121">Carboxypeptidase</keyword>
<dbReference type="Gene3D" id="3.40.50.10740">
    <property type="entry name" value="Class I glutamine amidotransferase-like"/>
    <property type="match status" value="1"/>
</dbReference>
<dbReference type="EMBL" id="JABZEC010000003">
    <property type="protein sequence ID" value="NVY96391.1"/>
    <property type="molecule type" value="Genomic_DNA"/>
</dbReference>
<dbReference type="InterPro" id="IPR027478">
    <property type="entry name" value="LdcA_N"/>
</dbReference>
<dbReference type="AlphaFoldDB" id="A0A850R322"/>
<evidence type="ECO:0000256" key="1">
    <source>
        <dbReference type="ARBA" id="ARBA00010233"/>
    </source>
</evidence>
<evidence type="ECO:0000259" key="4">
    <source>
        <dbReference type="Pfam" id="PF02016"/>
    </source>
</evidence>
<dbReference type="InterPro" id="IPR029062">
    <property type="entry name" value="Class_I_gatase-like"/>
</dbReference>
<feature type="active site" description="Charge relay system" evidence="3">
    <location>
        <position position="330"/>
    </location>
</feature>
<name>A0A850R322_9LACO</name>
<feature type="domain" description="LD-carboxypeptidase N-terminal" evidence="4">
    <location>
        <begin position="16"/>
        <end position="142"/>
    </location>
</feature>
<keyword evidence="2" id="KW-0378">Hydrolase</keyword>
<proteinExistence type="inferred from homology"/>
<feature type="active site" description="Nucleophile" evidence="3">
    <location>
        <position position="123"/>
    </location>
</feature>
<dbReference type="CDD" id="cd07062">
    <property type="entry name" value="Peptidase_S66_mccF_like"/>
    <property type="match status" value="1"/>
</dbReference>
<dbReference type="SUPFAM" id="SSF52317">
    <property type="entry name" value="Class I glutamine amidotransferase-like"/>
    <property type="match status" value="1"/>
</dbReference>
<evidence type="ECO:0000256" key="3">
    <source>
        <dbReference type="PIRSR" id="PIRSR028757-1"/>
    </source>
</evidence>
<comment type="caution">
    <text evidence="6">The sequence shown here is derived from an EMBL/GenBank/DDBJ whole genome shotgun (WGS) entry which is preliminary data.</text>
</comment>
<organism evidence="6 7">
    <name type="scientific">Bombilactobacillus apium</name>
    <dbReference type="NCBI Taxonomy" id="2675299"/>
    <lineage>
        <taxon>Bacteria</taxon>
        <taxon>Bacillati</taxon>
        <taxon>Bacillota</taxon>
        <taxon>Bacilli</taxon>
        <taxon>Lactobacillales</taxon>
        <taxon>Lactobacillaceae</taxon>
        <taxon>Bombilactobacillus</taxon>
    </lineage>
</organism>
<dbReference type="Proteomes" id="UP000563523">
    <property type="component" value="Unassembled WGS sequence"/>
</dbReference>
<evidence type="ECO:0000313" key="6">
    <source>
        <dbReference type="EMBL" id="NVY96391.1"/>
    </source>
</evidence>
<dbReference type="InterPro" id="IPR027461">
    <property type="entry name" value="Carboxypeptidase_A_C_sf"/>
</dbReference>
<evidence type="ECO:0000256" key="2">
    <source>
        <dbReference type="ARBA" id="ARBA00022801"/>
    </source>
</evidence>
<accession>A0A850R322</accession>
<dbReference type="RefSeq" id="WP_176942553.1">
    <property type="nucleotide sequence ID" value="NZ_JABZEC010000003.1"/>
</dbReference>
<dbReference type="InterPro" id="IPR040921">
    <property type="entry name" value="Peptidase_S66C"/>
</dbReference>
<keyword evidence="7" id="KW-1185">Reference proteome</keyword>
<dbReference type="InterPro" id="IPR040449">
    <property type="entry name" value="Peptidase_S66_N"/>
</dbReference>
<dbReference type="PANTHER" id="PTHR30237">
    <property type="entry name" value="MURAMOYLTETRAPEPTIDE CARBOXYPEPTIDASE"/>
    <property type="match status" value="1"/>
</dbReference>
<dbReference type="GO" id="GO:0004180">
    <property type="term" value="F:carboxypeptidase activity"/>
    <property type="evidence" value="ECO:0007669"/>
    <property type="project" value="UniProtKB-KW"/>
</dbReference>
<dbReference type="InterPro" id="IPR003507">
    <property type="entry name" value="S66_fam"/>
</dbReference>
<dbReference type="Gene3D" id="3.50.30.60">
    <property type="entry name" value="LD-carboxypeptidase A C-terminal domain-like"/>
    <property type="match status" value="1"/>
</dbReference>
<dbReference type="PANTHER" id="PTHR30237:SF4">
    <property type="entry name" value="LD-CARBOXYPEPTIDASE C-TERMINAL DOMAIN-CONTAINING PROTEIN"/>
    <property type="match status" value="1"/>
</dbReference>
<comment type="similarity">
    <text evidence="1">Belongs to the peptidase S66 family.</text>
</comment>
<keyword evidence="6" id="KW-0645">Protease</keyword>
<dbReference type="Pfam" id="PF02016">
    <property type="entry name" value="Peptidase_S66"/>
    <property type="match status" value="1"/>
</dbReference>
<sequence length="361" mass="41310">MQKLVKPRKLVAGDRVAIVSLSSGILGEKSSQHQLWLGLNRLRNEWQLNPVFMPHTLKGVAYLADHPEKRAADLKQAFLDPQVKAIVTAIGGEDTFRLVPYLAEDPEFQQAVRTQPKIFTGFSDTTVDHLLLYQLGLETFYGPNFLNDLAELDTQMLPYTKAAWQHFFENPPQTQIAASQTWYEERTDFSPIALNTPRQAYPDTGYQVLRGQGKSQGRLLGGCLESLYSLLVPENFTQEPEVNSRYQLLPLAATWDDKILFLETSEEQIPPLQYQRMIQKLIRVGIIPRVRALVIGKPQNKVYYDEYQQILLTETAPYQTPILYNFNIGHAYPRTVLPYGVQAEIDWDQGTFIILEKYFAE</sequence>
<dbReference type="Pfam" id="PF17676">
    <property type="entry name" value="Peptidase_S66C"/>
    <property type="match status" value="1"/>
</dbReference>
<protein>
    <submittedName>
        <fullName evidence="6">LD-carboxypeptidase</fullName>
    </submittedName>
</protein>
<feature type="active site" description="Charge relay system" evidence="3">
    <location>
        <position position="263"/>
    </location>
</feature>
<feature type="domain" description="LD-carboxypeptidase C-terminal" evidence="5">
    <location>
        <begin position="216"/>
        <end position="345"/>
    </location>
</feature>
<gene>
    <name evidence="6" type="ORF">HU830_04285</name>
</gene>
<reference evidence="6 7" key="1">
    <citation type="submission" date="2020-06" db="EMBL/GenBank/DDBJ databases">
        <authorList>
            <person name="Kang J."/>
        </authorList>
    </citation>
    <scope>NUCLEOTIDE SEQUENCE [LARGE SCALE GENOMIC DNA]</scope>
    <source>
        <strain evidence="6 7">DCY120</strain>
    </source>
</reference>